<dbReference type="Proteomes" id="UP000539372">
    <property type="component" value="Unassembled WGS sequence"/>
</dbReference>
<dbReference type="AlphaFoldDB" id="A0A7Y0E1Y4"/>
<dbReference type="PANTHER" id="PTHR30580">
    <property type="entry name" value="PRIMOSOMAL PROTEIN N"/>
    <property type="match status" value="1"/>
</dbReference>
<comment type="similarity">
    <text evidence="12">Belongs to the helicase family. PriA subfamily.</text>
</comment>
<dbReference type="InterPro" id="IPR040498">
    <property type="entry name" value="PriA_CRR"/>
</dbReference>
<comment type="function">
    <text evidence="12">Initiates the restart of stalled replication forks, which reloads the replicative helicase on sites other than the origin of replication. Recognizes and binds to abandoned replication forks and remodels them to uncover a helicase loading site. Promotes assembly of the primosome at these replication forks.</text>
</comment>
<keyword evidence="3 12" id="KW-0479">Metal-binding</keyword>
<keyword evidence="4 12" id="KW-0547">Nucleotide-binding</keyword>
<keyword evidence="10 12" id="KW-0413">Isomerase</keyword>
<comment type="catalytic activity">
    <reaction evidence="12">
        <text>Couples ATP hydrolysis with the unwinding of duplex DNA by translocating in the 3'-5' direction.</text>
        <dbReference type="EC" id="5.6.2.4"/>
    </reaction>
</comment>
<dbReference type="GO" id="GO:0003677">
    <property type="term" value="F:DNA binding"/>
    <property type="evidence" value="ECO:0007669"/>
    <property type="project" value="UniProtKB-UniRule"/>
</dbReference>
<proteinExistence type="inferred from homology"/>
<keyword evidence="7 12" id="KW-0862">Zinc</keyword>
<feature type="binding site" evidence="12">
    <location>
        <position position="491"/>
    </location>
    <ligand>
        <name>Zn(2+)</name>
        <dbReference type="ChEBI" id="CHEBI:29105"/>
        <label>1</label>
    </ligand>
</feature>
<evidence type="ECO:0000256" key="8">
    <source>
        <dbReference type="ARBA" id="ARBA00022840"/>
    </source>
</evidence>
<dbReference type="GO" id="GO:0006310">
    <property type="term" value="P:DNA recombination"/>
    <property type="evidence" value="ECO:0007669"/>
    <property type="project" value="InterPro"/>
</dbReference>
<dbReference type="GO" id="GO:1990077">
    <property type="term" value="C:primosome complex"/>
    <property type="evidence" value="ECO:0007669"/>
    <property type="project" value="UniProtKB-UniRule"/>
</dbReference>
<dbReference type="FunFam" id="3.40.50.300:FF:000489">
    <property type="entry name" value="Primosome assembly protein PriA"/>
    <property type="match status" value="1"/>
</dbReference>
<feature type="binding site" evidence="12">
    <location>
        <position position="457"/>
    </location>
    <ligand>
        <name>Zn(2+)</name>
        <dbReference type="ChEBI" id="CHEBI:29105"/>
        <label>2</label>
    </ligand>
</feature>
<evidence type="ECO:0000313" key="14">
    <source>
        <dbReference type="EMBL" id="NMM45745.1"/>
    </source>
</evidence>
<evidence type="ECO:0000256" key="2">
    <source>
        <dbReference type="ARBA" id="ARBA00022705"/>
    </source>
</evidence>
<dbReference type="Pfam" id="PF18319">
    <property type="entry name" value="Zn_ribbon_PriA"/>
    <property type="match status" value="1"/>
</dbReference>
<dbReference type="Gene3D" id="3.40.50.300">
    <property type="entry name" value="P-loop containing nucleotide triphosphate hydrolases"/>
    <property type="match status" value="2"/>
</dbReference>
<evidence type="ECO:0000256" key="6">
    <source>
        <dbReference type="ARBA" id="ARBA00022806"/>
    </source>
</evidence>
<keyword evidence="9 12" id="KW-0238">DNA-binding</keyword>
<evidence type="ECO:0000256" key="7">
    <source>
        <dbReference type="ARBA" id="ARBA00022833"/>
    </source>
</evidence>
<comment type="catalytic activity">
    <reaction evidence="11 12">
        <text>ATP + H2O = ADP + phosphate + H(+)</text>
        <dbReference type="Rhea" id="RHEA:13065"/>
        <dbReference type="ChEBI" id="CHEBI:15377"/>
        <dbReference type="ChEBI" id="CHEBI:15378"/>
        <dbReference type="ChEBI" id="CHEBI:30616"/>
        <dbReference type="ChEBI" id="CHEBI:43474"/>
        <dbReference type="ChEBI" id="CHEBI:456216"/>
        <dbReference type="EC" id="5.6.2.4"/>
    </reaction>
</comment>
<dbReference type="GO" id="GO:0016787">
    <property type="term" value="F:hydrolase activity"/>
    <property type="evidence" value="ECO:0007669"/>
    <property type="project" value="UniProtKB-KW"/>
</dbReference>
<evidence type="ECO:0000313" key="15">
    <source>
        <dbReference type="Proteomes" id="UP000539372"/>
    </source>
</evidence>
<gene>
    <name evidence="12" type="primary">priA</name>
    <name evidence="14" type="ORF">HH303_14710</name>
</gene>
<reference evidence="14 15" key="1">
    <citation type="submission" date="2020-04" db="EMBL/GenBank/DDBJ databases">
        <title>Rhodospirillaceae bacterium KN72 isolated from deep sea.</title>
        <authorList>
            <person name="Zhang D.-C."/>
        </authorList>
    </citation>
    <scope>NUCLEOTIDE SEQUENCE [LARGE SCALE GENOMIC DNA]</scope>
    <source>
        <strain evidence="14 15">KN72</strain>
    </source>
</reference>
<dbReference type="PROSITE" id="PS51192">
    <property type="entry name" value="HELICASE_ATP_BIND_1"/>
    <property type="match status" value="1"/>
</dbReference>
<dbReference type="InterPro" id="IPR041222">
    <property type="entry name" value="PriA_3primeBD"/>
</dbReference>
<dbReference type="GO" id="GO:0043138">
    <property type="term" value="F:3'-5' DNA helicase activity"/>
    <property type="evidence" value="ECO:0007669"/>
    <property type="project" value="UniProtKB-EC"/>
</dbReference>
<protein>
    <recommendedName>
        <fullName evidence="12">Replication restart protein PriA</fullName>
    </recommendedName>
    <alternativeName>
        <fullName evidence="12">ATP-dependent DNA helicase PriA</fullName>
        <ecNumber evidence="12">5.6.2.4</ecNumber>
    </alternativeName>
    <alternativeName>
        <fullName evidence="12">DNA 3'-5' helicase PriA</fullName>
    </alternativeName>
</protein>
<feature type="binding site" evidence="12">
    <location>
        <position position="478"/>
    </location>
    <ligand>
        <name>Zn(2+)</name>
        <dbReference type="ChEBI" id="CHEBI:29105"/>
        <label>2</label>
    </ligand>
</feature>
<evidence type="ECO:0000256" key="4">
    <source>
        <dbReference type="ARBA" id="ARBA00022741"/>
    </source>
</evidence>
<dbReference type="PANTHER" id="PTHR30580:SF0">
    <property type="entry name" value="PRIMOSOMAL PROTEIN N"/>
    <property type="match status" value="1"/>
</dbReference>
<dbReference type="InterPro" id="IPR005259">
    <property type="entry name" value="PriA"/>
</dbReference>
<dbReference type="GO" id="GO:0005524">
    <property type="term" value="F:ATP binding"/>
    <property type="evidence" value="ECO:0007669"/>
    <property type="project" value="UniProtKB-UniRule"/>
</dbReference>
<dbReference type="InterPro" id="IPR041236">
    <property type="entry name" value="PriA_C"/>
</dbReference>
<name>A0A7Y0E1Y4_9PROT</name>
<keyword evidence="6 12" id="KW-0347">Helicase</keyword>
<feature type="binding site" evidence="12">
    <location>
        <position position="448"/>
    </location>
    <ligand>
        <name>Zn(2+)</name>
        <dbReference type="ChEBI" id="CHEBI:29105"/>
        <label>1</label>
    </ligand>
</feature>
<dbReference type="CDD" id="cd17929">
    <property type="entry name" value="DEXHc_priA"/>
    <property type="match status" value="1"/>
</dbReference>
<evidence type="ECO:0000256" key="3">
    <source>
        <dbReference type="ARBA" id="ARBA00022723"/>
    </source>
</evidence>
<evidence type="ECO:0000256" key="12">
    <source>
        <dbReference type="HAMAP-Rule" id="MF_00983"/>
    </source>
</evidence>
<dbReference type="GO" id="GO:0006302">
    <property type="term" value="P:double-strand break repair"/>
    <property type="evidence" value="ECO:0007669"/>
    <property type="project" value="InterPro"/>
</dbReference>
<evidence type="ECO:0000259" key="13">
    <source>
        <dbReference type="PROSITE" id="PS51192"/>
    </source>
</evidence>
<comment type="caution">
    <text evidence="14">The sequence shown here is derived from an EMBL/GenBank/DDBJ whole genome shotgun (WGS) entry which is preliminary data.</text>
</comment>
<dbReference type="NCBIfam" id="TIGR00595">
    <property type="entry name" value="priA"/>
    <property type="match status" value="1"/>
</dbReference>
<dbReference type="RefSeq" id="WP_169626128.1">
    <property type="nucleotide sequence ID" value="NZ_JABBNT010000004.1"/>
</dbReference>
<evidence type="ECO:0000256" key="5">
    <source>
        <dbReference type="ARBA" id="ARBA00022801"/>
    </source>
</evidence>
<comment type="cofactor">
    <cofactor evidence="12">
        <name>Zn(2+)</name>
        <dbReference type="ChEBI" id="CHEBI:29105"/>
    </cofactor>
    <text evidence="12">Binds 2 zinc ions per subunit.</text>
</comment>
<dbReference type="InterPro" id="IPR014001">
    <property type="entry name" value="Helicase_ATP-bd"/>
</dbReference>
<feature type="binding site" evidence="12">
    <location>
        <position position="475"/>
    </location>
    <ligand>
        <name>Zn(2+)</name>
        <dbReference type="ChEBI" id="CHEBI:29105"/>
        <label>2</label>
    </ligand>
</feature>
<feature type="binding site" evidence="12">
    <location>
        <position position="488"/>
    </location>
    <ligand>
        <name>Zn(2+)</name>
        <dbReference type="ChEBI" id="CHEBI:29105"/>
        <label>1</label>
    </ligand>
</feature>
<dbReference type="Pfam" id="PF00270">
    <property type="entry name" value="DEAD"/>
    <property type="match status" value="1"/>
</dbReference>
<comment type="subunit">
    <text evidence="12">Component of the replication restart primosome.</text>
</comment>
<evidence type="ECO:0000256" key="1">
    <source>
        <dbReference type="ARBA" id="ARBA00022515"/>
    </source>
</evidence>
<keyword evidence="8 12" id="KW-0067">ATP-binding</keyword>
<dbReference type="GO" id="GO:0008270">
    <property type="term" value="F:zinc ion binding"/>
    <property type="evidence" value="ECO:0007669"/>
    <property type="project" value="UniProtKB-UniRule"/>
</dbReference>
<feature type="domain" description="Helicase ATP-binding" evidence="13">
    <location>
        <begin position="221"/>
        <end position="387"/>
    </location>
</feature>
<dbReference type="GO" id="GO:0006270">
    <property type="term" value="P:DNA replication initiation"/>
    <property type="evidence" value="ECO:0007669"/>
    <property type="project" value="TreeGrafter"/>
</dbReference>
<dbReference type="GO" id="GO:0006269">
    <property type="term" value="P:DNA replication, synthesis of primer"/>
    <property type="evidence" value="ECO:0007669"/>
    <property type="project" value="UniProtKB-KW"/>
</dbReference>
<evidence type="ECO:0000256" key="10">
    <source>
        <dbReference type="ARBA" id="ARBA00023235"/>
    </source>
</evidence>
<dbReference type="Gene3D" id="3.40.1440.60">
    <property type="entry name" value="PriA, 3(prime) DNA-binding domain"/>
    <property type="match status" value="1"/>
</dbReference>
<keyword evidence="1 12" id="KW-0639">Primosome</keyword>
<feature type="binding site" evidence="12">
    <location>
        <position position="460"/>
    </location>
    <ligand>
        <name>Zn(2+)</name>
        <dbReference type="ChEBI" id="CHEBI:29105"/>
        <label>2</label>
    </ligand>
</feature>
<dbReference type="SMART" id="SM00487">
    <property type="entry name" value="DEXDc"/>
    <property type="match status" value="1"/>
</dbReference>
<dbReference type="EMBL" id="JABBNT010000004">
    <property type="protein sequence ID" value="NMM45745.1"/>
    <property type="molecule type" value="Genomic_DNA"/>
</dbReference>
<dbReference type="SUPFAM" id="SSF52540">
    <property type="entry name" value="P-loop containing nucleoside triphosphate hydrolases"/>
    <property type="match status" value="1"/>
</dbReference>
<dbReference type="Pfam" id="PF17764">
    <property type="entry name" value="PriA_3primeBD"/>
    <property type="match status" value="1"/>
</dbReference>
<keyword evidence="5 12" id="KW-0378">Hydrolase</keyword>
<organism evidence="14 15">
    <name type="scientific">Pacificispira spongiicola</name>
    <dbReference type="NCBI Taxonomy" id="2729598"/>
    <lineage>
        <taxon>Bacteria</taxon>
        <taxon>Pseudomonadati</taxon>
        <taxon>Pseudomonadota</taxon>
        <taxon>Alphaproteobacteria</taxon>
        <taxon>Rhodospirillales</taxon>
        <taxon>Rhodospirillaceae</taxon>
        <taxon>Pacificispira</taxon>
    </lineage>
</organism>
<accession>A0A7Y0E1Y4</accession>
<evidence type="ECO:0000256" key="9">
    <source>
        <dbReference type="ARBA" id="ARBA00023125"/>
    </source>
</evidence>
<dbReference type="InterPro" id="IPR042115">
    <property type="entry name" value="PriA_3primeBD_sf"/>
</dbReference>
<dbReference type="InterPro" id="IPR027417">
    <property type="entry name" value="P-loop_NTPase"/>
</dbReference>
<dbReference type="Pfam" id="PF18074">
    <property type="entry name" value="PriA_C"/>
    <property type="match status" value="1"/>
</dbReference>
<evidence type="ECO:0000256" key="11">
    <source>
        <dbReference type="ARBA" id="ARBA00048988"/>
    </source>
</evidence>
<dbReference type="HAMAP" id="MF_00983">
    <property type="entry name" value="PriA"/>
    <property type="match status" value="1"/>
</dbReference>
<dbReference type="NCBIfam" id="NF004070">
    <property type="entry name" value="PRK05580.2-2"/>
    <property type="match status" value="1"/>
</dbReference>
<feature type="binding site" evidence="12">
    <location>
        <position position="451"/>
    </location>
    <ligand>
        <name>Zn(2+)</name>
        <dbReference type="ChEBI" id="CHEBI:29105"/>
        <label>1</label>
    </ligand>
</feature>
<sequence>MTSDVSPSQPLSLFPPARRVKVLLPLPLDSAYDYAVPEGMDVGPGSFVTVPLGGRQIVGIVWDDEPDPDGVPESKLRPVAGVVPVPPLPEASRRFVDRMAAYTLAPPGQVLRMAMSSPKALEPASERTVYTAADPAPKDLRWTSARRRVYALAQEDPPRSAADLAREAGVSSGVVRGLADAGGLLPMRLPDSIFFETPDPDHPRAALSDAQQNIAEEMSRAVLAGGFSVTLLDGVTGSGKTEVYFEAVAAALGAGKKVLVLLPEIALSAQWLERFEERFGTLPAEWHSDLSPGTRRRTWKAVAEGRVQILVGARSALHLPFPDLGLIVVDEEHDGSYKQEEGVIYHARDMAVLRAQISDCPIILASATPSLESLANVEAQRYRLAHLPERHGEAELPQVSLVDLRKTPPPRQRWIAPPLQDALEETLAKGEQALLFLNRRGYAPLTLCRTCGHRIECPDCDAWLVEHRFGRRLECHHCGFSMKTPEKCPSCGDEGSLVACGPGVERLFEEAVAILPEARIEVVTSDTLQGPLAAAAFVDRVTSGEVNLIIGTQIVAKGYHFPLLTLVGVVDADLGLAGGDLRASERTFQLLSQVAGRAGRAGHKGRVLLQTANPNATVLRAIADGDRDGFYAAEADMRRDLGWPPYGKLAAIIVSGEDEGHVERTAGDLARSAPRLDNVRVLGPAAPPLALLRGRHRRRLLLKADRTISIQRVLSDWMSRIKPPSSVRVQIDIDPYSFM</sequence>
<keyword evidence="15" id="KW-1185">Reference proteome</keyword>
<dbReference type="EC" id="5.6.2.4" evidence="12"/>
<dbReference type="InterPro" id="IPR011545">
    <property type="entry name" value="DEAD/DEAH_box_helicase_dom"/>
</dbReference>
<keyword evidence="2 12" id="KW-0235">DNA replication</keyword>